<dbReference type="SUPFAM" id="SSF51735">
    <property type="entry name" value="NAD(P)-binding Rossmann-fold domains"/>
    <property type="match status" value="1"/>
</dbReference>
<gene>
    <name evidence="2" type="ORF">NP233_g4824</name>
</gene>
<keyword evidence="1" id="KW-0560">Oxidoreductase</keyword>
<sequence length="307" mass="33638">MPSLSTAEASNTTFQPSYTPVAVFVGGTAGIGKCTAQLLANNLKGRIRVVIVGRNEAAAQEIIASLPPPTGDVDEAGYEFLPCDVTSMKNIHEFSKTLRDRLPKINFLMLSAGVFSVKGWEETEDGLDKKLASRYYSRWALTNDLLPLLRKASEAGEEAKVMSVLGAGQYGGLDVNDLGLRKSFSGLKAMLHSISYNDLMMAEFAERNPNISFIHIFPGHVKTNALSIDHWLARLLSPLLMLLTWAMAIEPETCAQYMLYALLDSKKGLSRRNAKGDDIGDLKFPREEGAQQKLWVHSVEATKSSVA</sequence>
<evidence type="ECO:0000313" key="2">
    <source>
        <dbReference type="EMBL" id="KAJ3569791.1"/>
    </source>
</evidence>
<dbReference type="Proteomes" id="UP001213000">
    <property type="component" value="Unassembled WGS sequence"/>
</dbReference>
<dbReference type="InterPro" id="IPR036291">
    <property type="entry name" value="NAD(P)-bd_dom_sf"/>
</dbReference>
<evidence type="ECO:0008006" key="4">
    <source>
        <dbReference type="Google" id="ProtNLM"/>
    </source>
</evidence>
<dbReference type="PANTHER" id="PTHR47534:SF3">
    <property type="entry name" value="ALCOHOL DEHYDROGENASE-LIKE C-TERMINAL DOMAIN-CONTAINING PROTEIN"/>
    <property type="match status" value="1"/>
</dbReference>
<evidence type="ECO:0000313" key="3">
    <source>
        <dbReference type="Proteomes" id="UP001213000"/>
    </source>
</evidence>
<organism evidence="2 3">
    <name type="scientific">Leucocoprinus birnbaumii</name>
    <dbReference type="NCBI Taxonomy" id="56174"/>
    <lineage>
        <taxon>Eukaryota</taxon>
        <taxon>Fungi</taxon>
        <taxon>Dikarya</taxon>
        <taxon>Basidiomycota</taxon>
        <taxon>Agaricomycotina</taxon>
        <taxon>Agaricomycetes</taxon>
        <taxon>Agaricomycetidae</taxon>
        <taxon>Agaricales</taxon>
        <taxon>Agaricineae</taxon>
        <taxon>Agaricaceae</taxon>
        <taxon>Leucocoprinus</taxon>
    </lineage>
</organism>
<dbReference type="AlphaFoldDB" id="A0AAD5YV56"/>
<dbReference type="GO" id="GO:0016491">
    <property type="term" value="F:oxidoreductase activity"/>
    <property type="evidence" value="ECO:0007669"/>
    <property type="project" value="UniProtKB-KW"/>
</dbReference>
<dbReference type="PANTHER" id="PTHR47534">
    <property type="entry name" value="YALI0E05731P"/>
    <property type="match status" value="1"/>
</dbReference>
<dbReference type="Pfam" id="PF00106">
    <property type="entry name" value="adh_short"/>
    <property type="match status" value="1"/>
</dbReference>
<dbReference type="InterPro" id="IPR002347">
    <property type="entry name" value="SDR_fam"/>
</dbReference>
<proteinExistence type="predicted"/>
<dbReference type="InterPro" id="IPR052228">
    <property type="entry name" value="Sec_Metab_Biosynth_Oxidored"/>
</dbReference>
<accession>A0AAD5YV56</accession>
<dbReference type="EMBL" id="JANIEX010000270">
    <property type="protein sequence ID" value="KAJ3569791.1"/>
    <property type="molecule type" value="Genomic_DNA"/>
</dbReference>
<dbReference type="Gene3D" id="3.40.50.720">
    <property type="entry name" value="NAD(P)-binding Rossmann-like Domain"/>
    <property type="match status" value="1"/>
</dbReference>
<comment type="caution">
    <text evidence="2">The sequence shown here is derived from an EMBL/GenBank/DDBJ whole genome shotgun (WGS) entry which is preliminary data.</text>
</comment>
<reference evidence="2" key="1">
    <citation type="submission" date="2022-07" db="EMBL/GenBank/DDBJ databases">
        <title>Genome Sequence of Leucocoprinus birnbaumii.</title>
        <authorList>
            <person name="Buettner E."/>
        </authorList>
    </citation>
    <scope>NUCLEOTIDE SEQUENCE</scope>
    <source>
        <strain evidence="2">VT141</strain>
    </source>
</reference>
<protein>
    <recommendedName>
        <fullName evidence="4">NAD(P)-binding protein</fullName>
    </recommendedName>
</protein>
<keyword evidence="3" id="KW-1185">Reference proteome</keyword>
<name>A0AAD5YV56_9AGAR</name>
<evidence type="ECO:0000256" key="1">
    <source>
        <dbReference type="ARBA" id="ARBA00023002"/>
    </source>
</evidence>